<dbReference type="InterPro" id="IPR029021">
    <property type="entry name" value="Prot-tyrosine_phosphatase-like"/>
</dbReference>
<accession>A0AAJ7DYK2</accession>
<reference evidence="4" key="1">
    <citation type="submission" date="2025-08" db="UniProtKB">
        <authorList>
            <consortium name="RefSeq"/>
        </authorList>
    </citation>
    <scope>IDENTIFICATION</scope>
</reference>
<dbReference type="RefSeq" id="XP_011501148.1">
    <property type="nucleotide sequence ID" value="XM_011502846.1"/>
</dbReference>
<dbReference type="Proteomes" id="UP000695007">
    <property type="component" value="Unplaced"/>
</dbReference>
<comment type="similarity">
    <text evidence="1">Belongs to the protein-tyrosine phosphatase family. Non-receptor class myotubularin subfamily.</text>
</comment>
<dbReference type="InterPro" id="IPR030564">
    <property type="entry name" value="Myotubularin"/>
</dbReference>
<dbReference type="Gene3D" id="2.30.29.30">
    <property type="entry name" value="Pleckstrin-homology domain (PH domain)/Phosphotyrosine-binding domain (PTB)"/>
    <property type="match status" value="1"/>
</dbReference>
<gene>
    <name evidence="4" type="primary">LOC105364818</name>
</gene>
<dbReference type="AlphaFoldDB" id="A0AAJ7DYK2"/>
<dbReference type="GeneID" id="105364818"/>
<dbReference type="PROSITE" id="PS51339">
    <property type="entry name" value="PPASE_MYOTUBULARIN"/>
    <property type="match status" value="1"/>
</dbReference>
<dbReference type="GO" id="GO:0005737">
    <property type="term" value="C:cytoplasm"/>
    <property type="evidence" value="ECO:0007669"/>
    <property type="project" value="TreeGrafter"/>
</dbReference>
<dbReference type="KEGG" id="csol:105364818"/>
<feature type="domain" description="Myotubularin phosphatase" evidence="2">
    <location>
        <begin position="192"/>
        <end position="560"/>
    </location>
</feature>
<dbReference type="InterPro" id="IPR010569">
    <property type="entry name" value="Myotubularin-like_Pase_dom"/>
</dbReference>
<dbReference type="PANTHER" id="PTHR10807:SF110">
    <property type="entry name" value="FI17948P1"/>
    <property type="match status" value="1"/>
</dbReference>
<dbReference type="PANTHER" id="PTHR10807">
    <property type="entry name" value="MYOTUBULARIN-RELATED"/>
    <property type="match status" value="1"/>
</dbReference>
<dbReference type="GO" id="GO:0016020">
    <property type="term" value="C:membrane"/>
    <property type="evidence" value="ECO:0007669"/>
    <property type="project" value="TreeGrafter"/>
</dbReference>
<protein>
    <submittedName>
        <fullName evidence="4">Myotubularin-related protein 10-B</fullName>
    </submittedName>
</protein>
<dbReference type="SUPFAM" id="SSF52799">
    <property type="entry name" value="(Phosphotyrosine protein) phosphatases II"/>
    <property type="match status" value="1"/>
</dbReference>
<evidence type="ECO:0000313" key="4">
    <source>
        <dbReference type="RefSeq" id="XP_011501148.1"/>
    </source>
</evidence>
<dbReference type="CDD" id="cd14537">
    <property type="entry name" value="PTP-MTMR10-like"/>
    <property type="match status" value="1"/>
</dbReference>
<evidence type="ECO:0000259" key="2">
    <source>
        <dbReference type="PROSITE" id="PS51339"/>
    </source>
</evidence>
<dbReference type="SUPFAM" id="SSF50729">
    <property type="entry name" value="PH domain-like"/>
    <property type="match status" value="1"/>
</dbReference>
<evidence type="ECO:0000313" key="3">
    <source>
        <dbReference type="Proteomes" id="UP000695007"/>
    </source>
</evidence>
<dbReference type="GO" id="GO:0046856">
    <property type="term" value="P:phosphatidylinositol dephosphorylation"/>
    <property type="evidence" value="ECO:0007669"/>
    <property type="project" value="TreeGrafter"/>
</dbReference>
<sequence length="659" mass="75033">MESKSCNNFISYVGFEEHEMQNLGSSRRNSINENSIKLLPGEAVVAKGQNVLMFEPVSESKQGISGVLSITNFKLTFVTADDNGDDIYQQNNLYGYTDTCLSNIDTIYLLMGDKKRKLVPGAVVPSKVKGIFIICKNLRTWSFSFKFSPIGDGKNVLNALLHHAFPTKHHLLFAYEYKEPYYSSVDKEVQLFRNITDWQNELDRTYSRGIHLKNGWRLSTANVEFQICPSLSEYIIVPASVTDSQLFKVAQHFQGSRPPVWSWSNEQGAALVKMSELCPSITERTQENIMLENIRKNHPRKIQPVIIELNKDISIKAVASSFSKFVHLCSPESVRQFLMQENNFYSLLESTKWLKYVSYCLQKAVEASEQLNNGVPVILQEGAGRDVCCIISSLVQLLSDPYFRTITGFQSLLQKEWVAAGHPFCDRLGHLKNDGSKKSPLFLLYLDCVWQLCQQFPAEFEFTETYLTTLWDTAHISIFETFIFNCERDRIKAATDPNTRLVLRSVWDWREQFNEQDILLFHNPLFNHPGSSSPSYAKGKSAFLKPLYKISCLEIWSQCYFRWIPHLVINNGGHNQIEMYARLLQNDVAQLQMDINGGGGISSSPIDKMSTYLLQMNINSFYPFSNKKSGNTVSTPIINTSFIMSESMIDAESLLTAPD</sequence>
<dbReference type="InterPro" id="IPR022587">
    <property type="entry name" value="MTMR12-like_C"/>
</dbReference>
<name>A0AAJ7DYK2_9HYME</name>
<proteinExistence type="inferred from homology"/>
<evidence type="ECO:0000256" key="1">
    <source>
        <dbReference type="ARBA" id="ARBA00007471"/>
    </source>
</evidence>
<keyword evidence="3" id="KW-1185">Reference proteome</keyword>
<organism evidence="3 4">
    <name type="scientific">Ceratosolen solmsi marchali</name>
    <dbReference type="NCBI Taxonomy" id="326594"/>
    <lineage>
        <taxon>Eukaryota</taxon>
        <taxon>Metazoa</taxon>
        <taxon>Ecdysozoa</taxon>
        <taxon>Arthropoda</taxon>
        <taxon>Hexapoda</taxon>
        <taxon>Insecta</taxon>
        <taxon>Pterygota</taxon>
        <taxon>Neoptera</taxon>
        <taxon>Endopterygota</taxon>
        <taxon>Hymenoptera</taxon>
        <taxon>Apocrita</taxon>
        <taxon>Proctotrupomorpha</taxon>
        <taxon>Chalcidoidea</taxon>
        <taxon>Agaonidae</taxon>
        <taxon>Agaoninae</taxon>
        <taxon>Ceratosolen</taxon>
    </lineage>
</organism>
<dbReference type="InterPro" id="IPR011993">
    <property type="entry name" value="PH-like_dom_sf"/>
</dbReference>
<dbReference type="Pfam" id="PF12578">
    <property type="entry name" value="3-PAP"/>
    <property type="match status" value="1"/>
</dbReference>
<dbReference type="Pfam" id="PF06602">
    <property type="entry name" value="Myotub-related"/>
    <property type="match status" value="2"/>
</dbReference>